<dbReference type="InterPro" id="IPR000415">
    <property type="entry name" value="Nitroreductase-like"/>
</dbReference>
<dbReference type="EMBL" id="CP137852">
    <property type="protein sequence ID" value="WPB87173.1"/>
    <property type="molecule type" value="Genomic_DNA"/>
</dbReference>
<dbReference type="Proteomes" id="UP001305521">
    <property type="component" value="Chromosome"/>
</dbReference>
<proteinExistence type="inferred from homology"/>
<keyword evidence="5" id="KW-1185">Reference proteome</keyword>
<protein>
    <submittedName>
        <fullName evidence="4">Nitroreductase</fullName>
    </submittedName>
</protein>
<accession>A0ABZ0PPD8</accession>
<dbReference type="RefSeq" id="WP_318651127.1">
    <property type="nucleotide sequence ID" value="NZ_CP137852.1"/>
</dbReference>
<dbReference type="InterPro" id="IPR029479">
    <property type="entry name" value="Nitroreductase"/>
</dbReference>
<evidence type="ECO:0000259" key="3">
    <source>
        <dbReference type="Pfam" id="PF00881"/>
    </source>
</evidence>
<evidence type="ECO:0000313" key="4">
    <source>
        <dbReference type="EMBL" id="WPB87173.1"/>
    </source>
</evidence>
<sequence>MDYETLARTRRSVRGYKPDPVPRAVIEEIIEVAKRAPSSMNTQPWHVHALTGAPLERVRQRNMQVMAGGAKPNRDIISHGEYEGVHRARQVAIAVKLFGAMGIARDDKPMRQDWVMRGFRQFDAPVSLVLTYDRVLDPGAVVHFDLGALSYGICLAAWDRGLGTVVNGQGIMRSEIVREEAAIPEDQVIMTCIALGYPEDAFPANGVTSDREPNANFLRFVGFDA</sequence>
<dbReference type="CDD" id="cd02136">
    <property type="entry name" value="PnbA_NfnB-like"/>
    <property type="match status" value="1"/>
</dbReference>
<evidence type="ECO:0000256" key="1">
    <source>
        <dbReference type="ARBA" id="ARBA00007118"/>
    </source>
</evidence>
<dbReference type="Gene3D" id="3.40.109.10">
    <property type="entry name" value="NADH Oxidase"/>
    <property type="match status" value="1"/>
</dbReference>
<reference evidence="4 5" key="1">
    <citation type="submission" date="2023-11" db="EMBL/GenBank/DDBJ databases">
        <title>Arctic aerobic anoxygenic photoheterotroph Sediminicoccus rosea KRV36 adapts its photosynthesis to long days of polar summer.</title>
        <authorList>
            <person name="Tomasch J."/>
            <person name="Kopejtka K."/>
            <person name="Bily T."/>
            <person name="Gardiner A.T."/>
            <person name="Gardian Z."/>
            <person name="Shivaramu S."/>
            <person name="Koblizek M."/>
            <person name="Engelhardt F."/>
            <person name="Kaftan D."/>
        </authorList>
    </citation>
    <scope>NUCLEOTIDE SEQUENCE [LARGE SCALE GENOMIC DNA]</scope>
    <source>
        <strain evidence="4 5">R-30</strain>
    </source>
</reference>
<dbReference type="SUPFAM" id="SSF55469">
    <property type="entry name" value="FMN-dependent nitroreductase-like"/>
    <property type="match status" value="1"/>
</dbReference>
<dbReference type="Pfam" id="PF00881">
    <property type="entry name" value="Nitroreductase"/>
    <property type="match status" value="1"/>
</dbReference>
<evidence type="ECO:0000256" key="2">
    <source>
        <dbReference type="ARBA" id="ARBA00023002"/>
    </source>
</evidence>
<comment type="similarity">
    <text evidence="1">Belongs to the nitroreductase family.</text>
</comment>
<name>A0ABZ0PPD8_9PROT</name>
<dbReference type="PANTHER" id="PTHR43673:SF10">
    <property type="entry name" value="NADH DEHYDROGENASE_NAD(P)H NITROREDUCTASE XCC3605-RELATED"/>
    <property type="match status" value="1"/>
</dbReference>
<keyword evidence="2" id="KW-0560">Oxidoreductase</keyword>
<gene>
    <name evidence="4" type="ORF">R9Z33_09900</name>
</gene>
<feature type="domain" description="Nitroreductase" evidence="3">
    <location>
        <begin position="8"/>
        <end position="197"/>
    </location>
</feature>
<dbReference type="PANTHER" id="PTHR43673">
    <property type="entry name" value="NAD(P)H NITROREDUCTASE YDGI-RELATED"/>
    <property type="match status" value="1"/>
</dbReference>
<organism evidence="4 5">
    <name type="scientific">Sediminicoccus rosea</name>
    <dbReference type="NCBI Taxonomy" id="1225128"/>
    <lineage>
        <taxon>Bacteria</taxon>
        <taxon>Pseudomonadati</taxon>
        <taxon>Pseudomonadota</taxon>
        <taxon>Alphaproteobacteria</taxon>
        <taxon>Acetobacterales</taxon>
        <taxon>Roseomonadaceae</taxon>
        <taxon>Sediminicoccus</taxon>
    </lineage>
</organism>
<evidence type="ECO:0000313" key="5">
    <source>
        <dbReference type="Proteomes" id="UP001305521"/>
    </source>
</evidence>